<evidence type="ECO:0000259" key="5">
    <source>
        <dbReference type="PROSITE" id="PS50977"/>
    </source>
</evidence>
<dbReference type="InterPro" id="IPR001647">
    <property type="entry name" value="HTH_TetR"/>
</dbReference>
<gene>
    <name evidence="6" type="ORF">ACFQ07_02845</name>
</gene>
<evidence type="ECO:0000256" key="2">
    <source>
        <dbReference type="ARBA" id="ARBA00023125"/>
    </source>
</evidence>
<organism evidence="6 7">
    <name type="scientific">Actinomadura adrarensis</name>
    <dbReference type="NCBI Taxonomy" id="1819600"/>
    <lineage>
        <taxon>Bacteria</taxon>
        <taxon>Bacillati</taxon>
        <taxon>Actinomycetota</taxon>
        <taxon>Actinomycetes</taxon>
        <taxon>Streptosporangiales</taxon>
        <taxon>Thermomonosporaceae</taxon>
        <taxon>Actinomadura</taxon>
    </lineage>
</organism>
<keyword evidence="3" id="KW-0804">Transcription</keyword>
<dbReference type="InterPro" id="IPR009057">
    <property type="entry name" value="Homeodomain-like_sf"/>
</dbReference>
<feature type="non-terminal residue" evidence="6">
    <location>
        <position position="1"/>
    </location>
</feature>
<dbReference type="InterPro" id="IPR036271">
    <property type="entry name" value="Tet_transcr_reg_TetR-rel_C_sf"/>
</dbReference>
<dbReference type="SUPFAM" id="SSF46689">
    <property type="entry name" value="Homeodomain-like"/>
    <property type="match status" value="1"/>
</dbReference>
<evidence type="ECO:0000256" key="4">
    <source>
        <dbReference type="PROSITE-ProRule" id="PRU00335"/>
    </source>
</evidence>
<reference evidence="7" key="1">
    <citation type="journal article" date="2019" name="Int. J. Syst. Evol. Microbiol.">
        <title>The Global Catalogue of Microorganisms (GCM) 10K type strain sequencing project: providing services to taxonomists for standard genome sequencing and annotation.</title>
        <authorList>
            <consortium name="The Broad Institute Genomics Platform"/>
            <consortium name="The Broad Institute Genome Sequencing Center for Infectious Disease"/>
            <person name="Wu L."/>
            <person name="Ma J."/>
        </authorList>
    </citation>
    <scope>NUCLEOTIDE SEQUENCE [LARGE SCALE GENOMIC DNA]</scope>
    <source>
        <strain evidence="7">JCM 31696</strain>
    </source>
</reference>
<accession>A0ABW3C9H8</accession>
<keyword evidence="7" id="KW-1185">Reference proteome</keyword>
<evidence type="ECO:0000313" key="7">
    <source>
        <dbReference type="Proteomes" id="UP001597083"/>
    </source>
</evidence>
<comment type="caution">
    <text evidence="6">The sequence shown here is derived from an EMBL/GenBank/DDBJ whole genome shotgun (WGS) entry which is preliminary data.</text>
</comment>
<name>A0ABW3C9H8_9ACTN</name>
<keyword evidence="1" id="KW-0805">Transcription regulation</keyword>
<feature type="domain" description="HTH tetR-type" evidence="5">
    <location>
        <begin position="1"/>
        <end position="48"/>
    </location>
</feature>
<evidence type="ECO:0000256" key="1">
    <source>
        <dbReference type="ARBA" id="ARBA00023015"/>
    </source>
</evidence>
<protein>
    <submittedName>
        <fullName evidence="6">TetR/AcrR family transcriptional regulator</fullName>
    </submittedName>
</protein>
<dbReference type="Gene3D" id="1.10.357.10">
    <property type="entry name" value="Tetracycline Repressor, domain 2"/>
    <property type="match status" value="1"/>
</dbReference>
<proteinExistence type="predicted"/>
<keyword evidence="2 4" id="KW-0238">DNA-binding</keyword>
<evidence type="ECO:0000313" key="6">
    <source>
        <dbReference type="EMBL" id="MFD0851141.1"/>
    </source>
</evidence>
<dbReference type="PANTHER" id="PTHR30055">
    <property type="entry name" value="HTH-TYPE TRANSCRIPTIONAL REGULATOR RUTR"/>
    <property type="match status" value="1"/>
</dbReference>
<feature type="DNA-binding region" description="H-T-H motif" evidence="4">
    <location>
        <begin position="11"/>
        <end position="30"/>
    </location>
</feature>
<dbReference type="PROSITE" id="PS50977">
    <property type="entry name" value="HTH_TETR_2"/>
    <property type="match status" value="1"/>
</dbReference>
<sequence>VMREHGVARATTKQIARAAGYSEALLYKHFRDKEEILLRVLEERMPAFGAAAIPGKETVESNLVEVAHSALRFYRQAFPMMASVVAQPRLMTAFRESLARYGAGPHFPVNGLADYLRAEQELGRVSSDADPDSAAALLMGACFQQAFLRVFSDGPDFAESDAADLVRPLLPALREPVPQENE</sequence>
<dbReference type="SUPFAM" id="SSF48498">
    <property type="entry name" value="Tetracyclin repressor-like, C-terminal domain"/>
    <property type="match status" value="1"/>
</dbReference>
<dbReference type="Proteomes" id="UP001597083">
    <property type="component" value="Unassembled WGS sequence"/>
</dbReference>
<dbReference type="PANTHER" id="PTHR30055:SF238">
    <property type="entry name" value="MYCOFACTOCIN BIOSYNTHESIS TRANSCRIPTIONAL REGULATOR MFTR-RELATED"/>
    <property type="match status" value="1"/>
</dbReference>
<evidence type="ECO:0000256" key="3">
    <source>
        <dbReference type="ARBA" id="ARBA00023163"/>
    </source>
</evidence>
<dbReference type="InterPro" id="IPR050109">
    <property type="entry name" value="HTH-type_TetR-like_transc_reg"/>
</dbReference>
<dbReference type="Pfam" id="PF00440">
    <property type="entry name" value="TetR_N"/>
    <property type="match status" value="1"/>
</dbReference>
<dbReference type="Pfam" id="PF14246">
    <property type="entry name" value="TetR_C_7"/>
    <property type="match status" value="1"/>
</dbReference>
<dbReference type="EMBL" id="JBHTIR010000265">
    <property type="protein sequence ID" value="MFD0851141.1"/>
    <property type="molecule type" value="Genomic_DNA"/>
</dbReference>
<dbReference type="InterPro" id="IPR039536">
    <property type="entry name" value="TetR_C_Proteobacteria"/>
</dbReference>